<protein>
    <submittedName>
        <fullName evidence="1">Phenylalanine--tRNA ligase alpha subunit</fullName>
    </submittedName>
</protein>
<dbReference type="GO" id="GO:0016874">
    <property type="term" value="F:ligase activity"/>
    <property type="evidence" value="ECO:0007669"/>
    <property type="project" value="UniProtKB-KW"/>
</dbReference>
<accession>A0A5A7PIN2</accession>
<comment type="caution">
    <text evidence="1">The sequence shown here is derived from an EMBL/GenBank/DDBJ whole genome shotgun (WGS) entry which is preliminary data.</text>
</comment>
<feature type="non-terminal residue" evidence="1">
    <location>
        <position position="1"/>
    </location>
</feature>
<keyword evidence="2" id="KW-1185">Reference proteome</keyword>
<reference evidence="2" key="1">
    <citation type="journal article" date="2019" name="Curr. Biol.">
        <title>Genome Sequence of Striga asiatica Provides Insight into the Evolution of Plant Parasitism.</title>
        <authorList>
            <person name="Yoshida S."/>
            <person name="Kim S."/>
            <person name="Wafula E.K."/>
            <person name="Tanskanen J."/>
            <person name="Kim Y.M."/>
            <person name="Honaas L."/>
            <person name="Yang Z."/>
            <person name="Spallek T."/>
            <person name="Conn C.E."/>
            <person name="Ichihashi Y."/>
            <person name="Cheong K."/>
            <person name="Cui S."/>
            <person name="Der J.P."/>
            <person name="Gundlach H."/>
            <person name="Jiao Y."/>
            <person name="Hori C."/>
            <person name="Ishida J.K."/>
            <person name="Kasahara H."/>
            <person name="Kiba T."/>
            <person name="Kim M.S."/>
            <person name="Koo N."/>
            <person name="Laohavisit A."/>
            <person name="Lee Y.H."/>
            <person name="Lumba S."/>
            <person name="McCourt P."/>
            <person name="Mortimer J.C."/>
            <person name="Mutuku J.M."/>
            <person name="Nomura T."/>
            <person name="Sasaki-Sekimoto Y."/>
            <person name="Seto Y."/>
            <person name="Wang Y."/>
            <person name="Wakatake T."/>
            <person name="Sakakibara H."/>
            <person name="Demura T."/>
            <person name="Yamaguchi S."/>
            <person name="Yoneyama K."/>
            <person name="Manabe R.I."/>
            <person name="Nelson D.C."/>
            <person name="Schulman A.H."/>
            <person name="Timko M.P."/>
            <person name="dePamphilis C.W."/>
            <person name="Choi D."/>
            <person name="Shirasu K."/>
        </authorList>
    </citation>
    <scope>NUCLEOTIDE SEQUENCE [LARGE SCALE GENOMIC DNA]</scope>
    <source>
        <strain evidence="2">cv. UVA1</strain>
    </source>
</reference>
<organism evidence="1 2">
    <name type="scientific">Striga asiatica</name>
    <name type="common">Asiatic witchweed</name>
    <name type="synonym">Buchnera asiatica</name>
    <dbReference type="NCBI Taxonomy" id="4170"/>
    <lineage>
        <taxon>Eukaryota</taxon>
        <taxon>Viridiplantae</taxon>
        <taxon>Streptophyta</taxon>
        <taxon>Embryophyta</taxon>
        <taxon>Tracheophyta</taxon>
        <taxon>Spermatophyta</taxon>
        <taxon>Magnoliopsida</taxon>
        <taxon>eudicotyledons</taxon>
        <taxon>Gunneridae</taxon>
        <taxon>Pentapetalae</taxon>
        <taxon>asterids</taxon>
        <taxon>lamiids</taxon>
        <taxon>Lamiales</taxon>
        <taxon>Orobanchaceae</taxon>
        <taxon>Buchnereae</taxon>
        <taxon>Striga</taxon>
    </lineage>
</organism>
<sequence>GLSGKEKIIHALRECFWGKRKERHNIISPKVVSNEISLHPKSQPKSHPLRYLSRSHLILAEIFVHRIQLFIASNQISGSRRSRGRATVNYNFYSASNHRKDPDGVYHSDEEVLLENVELILEAFDYLQLPFTFRKGCLC</sequence>
<dbReference type="AlphaFoldDB" id="A0A5A7PIN2"/>
<name>A0A5A7PIN2_STRAF</name>
<gene>
    <name evidence="1" type="ORF">STAS_08659</name>
</gene>
<dbReference type="Proteomes" id="UP000325081">
    <property type="component" value="Unassembled WGS sequence"/>
</dbReference>
<dbReference type="EMBL" id="BKCP01004616">
    <property type="protein sequence ID" value="GER32584.1"/>
    <property type="molecule type" value="Genomic_DNA"/>
</dbReference>
<evidence type="ECO:0000313" key="1">
    <source>
        <dbReference type="EMBL" id="GER32584.1"/>
    </source>
</evidence>
<proteinExistence type="predicted"/>
<keyword evidence="1" id="KW-0436">Ligase</keyword>
<evidence type="ECO:0000313" key="2">
    <source>
        <dbReference type="Proteomes" id="UP000325081"/>
    </source>
</evidence>